<evidence type="ECO:0000256" key="3">
    <source>
        <dbReference type="ARBA" id="ARBA00022842"/>
    </source>
</evidence>
<dbReference type="GO" id="GO:0009231">
    <property type="term" value="P:riboflavin biosynthetic process"/>
    <property type="evidence" value="ECO:0007669"/>
    <property type="project" value="TreeGrafter"/>
</dbReference>
<dbReference type="EMBL" id="FRBQ01000001">
    <property type="protein sequence ID" value="SHL28928.1"/>
    <property type="molecule type" value="Genomic_DNA"/>
</dbReference>
<dbReference type="AlphaFoldDB" id="A0A1M6ZEM9"/>
<dbReference type="GO" id="GO:0016787">
    <property type="term" value="F:hydrolase activity"/>
    <property type="evidence" value="ECO:0007669"/>
    <property type="project" value="UniProtKB-KW"/>
</dbReference>
<keyword evidence="2 4" id="KW-0378">Hydrolase</keyword>
<dbReference type="NCBIfam" id="TIGR01509">
    <property type="entry name" value="HAD-SF-IA-v3"/>
    <property type="match status" value="1"/>
</dbReference>
<evidence type="ECO:0000313" key="4">
    <source>
        <dbReference type="EMBL" id="SHL28928.1"/>
    </source>
</evidence>
<dbReference type="InterPro" id="IPR036412">
    <property type="entry name" value="HAD-like_sf"/>
</dbReference>
<gene>
    <name evidence="4" type="ORF">SAMN05216288_1569</name>
</gene>
<name>A0A1M6ZEM9_9GAMM</name>
<dbReference type="PANTHER" id="PTHR46470:SF4">
    <property type="entry name" value="5-AMINO-6-(5-PHOSPHO-D-RIBITYLAMINO)URACIL PHOSPHATASE YIGB"/>
    <property type="match status" value="1"/>
</dbReference>
<dbReference type="InterPro" id="IPR051400">
    <property type="entry name" value="HAD-like_hydrolase"/>
</dbReference>
<keyword evidence="5" id="KW-1185">Reference proteome</keyword>
<protein>
    <submittedName>
        <fullName evidence="4">Putative hydrolase of the HAD superfamily</fullName>
    </submittedName>
</protein>
<proteinExistence type="predicted"/>
<accession>A0A1M6ZEM9</accession>
<organism evidence="4 5">
    <name type="scientific">Phytopseudomonas punonensis</name>
    <dbReference type="NCBI Taxonomy" id="1220495"/>
    <lineage>
        <taxon>Bacteria</taxon>
        <taxon>Pseudomonadati</taxon>
        <taxon>Pseudomonadota</taxon>
        <taxon>Gammaproteobacteria</taxon>
        <taxon>Pseudomonadales</taxon>
        <taxon>Pseudomonadaceae</taxon>
        <taxon>Phytopseudomonas</taxon>
    </lineage>
</organism>
<dbReference type="Proteomes" id="UP000184305">
    <property type="component" value="Unassembled WGS sequence"/>
</dbReference>
<dbReference type="RefSeq" id="WP_073262930.1">
    <property type="nucleotide sequence ID" value="NZ_FRBQ01000001.1"/>
</dbReference>
<dbReference type="Pfam" id="PF00702">
    <property type="entry name" value="Hydrolase"/>
    <property type="match status" value="1"/>
</dbReference>
<dbReference type="NCBIfam" id="TIGR01549">
    <property type="entry name" value="HAD-SF-IA-v1"/>
    <property type="match status" value="1"/>
</dbReference>
<dbReference type="Gene3D" id="3.40.50.1000">
    <property type="entry name" value="HAD superfamily/HAD-like"/>
    <property type="match status" value="1"/>
</dbReference>
<dbReference type="InterPro" id="IPR023214">
    <property type="entry name" value="HAD_sf"/>
</dbReference>
<dbReference type="SFLD" id="SFLDG01129">
    <property type="entry name" value="C1.5:_HAD__Beta-PGM__Phosphata"/>
    <property type="match status" value="1"/>
</dbReference>
<evidence type="ECO:0000256" key="1">
    <source>
        <dbReference type="ARBA" id="ARBA00001946"/>
    </source>
</evidence>
<dbReference type="Gene3D" id="1.20.120.1600">
    <property type="match status" value="1"/>
</dbReference>
<dbReference type="SFLD" id="SFLDS00003">
    <property type="entry name" value="Haloacid_Dehalogenase"/>
    <property type="match status" value="1"/>
</dbReference>
<keyword evidence="3" id="KW-0460">Magnesium</keyword>
<dbReference type="PRINTS" id="PR00413">
    <property type="entry name" value="HADHALOGNASE"/>
</dbReference>
<evidence type="ECO:0000313" key="5">
    <source>
        <dbReference type="Proteomes" id="UP000184305"/>
    </source>
</evidence>
<dbReference type="PANTHER" id="PTHR46470">
    <property type="entry name" value="N-ACYLNEURAMINATE-9-PHOSPHATASE"/>
    <property type="match status" value="1"/>
</dbReference>
<dbReference type="STRING" id="1220495.SAMN05216288_1569"/>
<dbReference type="SUPFAM" id="SSF56784">
    <property type="entry name" value="HAD-like"/>
    <property type="match status" value="1"/>
</dbReference>
<reference evidence="5" key="1">
    <citation type="submission" date="2016-11" db="EMBL/GenBank/DDBJ databases">
        <authorList>
            <person name="Varghese N."/>
            <person name="Submissions S."/>
        </authorList>
    </citation>
    <scope>NUCLEOTIDE SEQUENCE [LARGE SCALE GENOMIC DNA]</scope>
    <source>
        <strain evidence="5">CECT 8089</strain>
    </source>
</reference>
<dbReference type="InterPro" id="IPR006439">
    <property type="entry name" value="HAD-SF_hydro_IA"/>
</dbReference>
<sequence>MSIRLITFDLDDTLWDNRPVILGAETAMRDWISVHAPRLASQPVDHLSQVRGRLLEAEPDLKYRLSELRRRTLRHALESVGHDPEEAAQLAEGAFQAMLEARHAITFFSDTVNTLELLANGYSLGVITNGNADVRRLGLADYFNFILCAEELGVGKPDAKPFREALARSGMSAEQAVHIGDHPGDDIAGAQAAGWRAVWFNPEGKQWTGDKQADAQIRSLSELPAVLQLWESMT</sequence>
<evidence type="ECO:0000256" key="2">
    <source>
        <dbReference type="ARBA" id="ARBA00022801"/>
    </source>
</evidence>
<comment type="cofactor">
    <cofactor evidence="1">
        <name>Mg(2+)</name>
        <dbReference type="ChEBI" id="CHEBI:18420"/>
    </cofactor>
</comment>
<dbReference type="OrthoDB" id="367448at2"/>